<reference evidence="1 2" key="1">
    <citation type="submission" date="2023-08" db="EMBL/GenBank/DDBJ databases">
        <title>Implementing the SeqCode for naming new Mesorhizobium species isolated from Vachellia karroo root nodules.</title>
        <authorList>
            <person name="Van Lill M."/>
        </authorList>
    </citation>
    <scope>NUCLEOTIDE SEQUENCE [LARGE SCALE GENOMIC DNA]</scope>
    <source>
        <strain evidence="1 2">VK24D</strain>
    </source>
</reference>
<keyword evidence="2" id="KW-1185">Reference proteome</keyword>
<name>A0ABU4Y7E9_9HYPH</name>
<organism evidence="1 2">
    <name type="scientific">Mesorhizobium album</name>
    <dbReference type="NCBI Taxonomy" id="3072314"/>
    <lineage>
        <taxon>Bacteria</taxon>
        <taxon>Pseudomonadati</taxon>
        <taxon>Pseudomonadota</taxon>
        <taxon>Alphaproteobacteria</taxon>
        <taxon>Hyphomicrobiales</taxon>
        <taxon>Phyllobacteriaceae</taxon>
        <taxon>Mesorhizobium</taxon>
    </lineage>
</organism>
<dbReference type="Proteomes" id="UP001287059">
    <property type="component" value="Unassembled WGS sequence"/>
</dbReference>
<dbReference type="EMBL" id="JAVIIW010000059">
    <property type="protein sequence ID" value="MDX8482845.1"/>
    <property type="molecule type" value="Genomic_DNA"/>
</dbReference>
<accession>A0ABU4Y7E9</accession>
<sequence>MFNKFQTAAENGSGLAAVEPGAKIYPGPGLLICRSANNSQKVQ</sequence>
<protein>
    <submittedName>
        <fullName evidence="1">Uncharacterized protein</fullName>
    </submittedName>
</protein>
<dbReference type="RefSeq" id="WP_320290932.1">
    <property type="nucleotide sequence ID" value="NZ_JAVIIW010000059.1"/>
</dbReference>
<gene>
    <name evidence="1" type="ORF">RFN28_30950</name>
</gene>
<evidence type="ECO:0000313" key="1">
    <source>
        <dbReference type="EMBL" id="MDX8482845.1"/>
    </source>
</evidence>
<evidence type="ECO:0000313" key="2">
    <source>
        <dbReference type="Proteomes" id="UP001287059"/>
    </source>
</evidence>
<proteinExistence type="predicted"/>
<comment type="caution">
    <text evidence="1">The sequence shown here is derived from an EMBL/GenBank/DDBJ whole genome shotgun (WGS) entry which is preliminary data.</text>
</comment>